<dbReference type="PROSITE" id="PS00470">
    <property type="entry name" value="IDH_IMDH"/>
    <property type="match status" value="1"/>
</dbReference>
<gene>
    <name evidence="4" type="ORF">GZH52_16550</name>
</gene>
<dbReference type="GO" id="GO:0000287">
    <property type="term" value="F:magnesium ion binding"/>
    <property type="evidence" value="ECO:0007669"/>
    <property type="project" value="InterPro"/>
</dbReference>
<keyword evidence="2" id="KW-0560">Oxidoreductase</keyword>
<evidence type="ECO:0000313" key="4">
    <source>
        <dbReference type="EMBL" id="NDV14369.1"/>
    </source>
</evidence>
<dbReference type="Pfam" id="PF00180">
    <property type="entry name" value="Iso_dh"/>
    <property type="match status" value="1"/>
</dbReference>
<protein>
    <submittedName>
        <fullName evidence="4">Isocitrate/isopropylmalate dehydrogenase family protein</fullName>
    </submittedName>
</protein>
<accession>A0A6B2KWD5</accession>
<dbReference type="GO" id="GO:0006099">
    <property type="term" value="P:tricarboxylic acid cycle"/>
    <property type="evidence" value="ECO:0007669"/>
    <property type="project" value="TreeGrafter"/>
</dbReference>
<dbReference type="SUPFAM" id="SSF53659">
    <property type="entry name" value="Isocitrate/Isopropylmalate dehydrogenase-like"/>
    <property type="match status" value="1"/>
</dbReference>
<dbReference type="InterPro" id="IPR019818">
    <property type="entry name" value="IsoCit/isopropylmalate_DH_CS"/>
</dbReference>
<comment type="caution">
    <text evidence="4">The sequence shown here is derived from an EMBL/GenBank/DDBJ whole genome shotgun (WGS) entry which is preliminary data.</text>
</comment>
<dbReference type="GO" id="GO:0004449">
    <property type="term" value="F:isocitrate dehydrogenase (NAD+) activity"/>
    <property type="evidence" value="ECO:0007669"/>
    <property type="project" value="TreeGrafter"/>
</dbReference>
<dbReference type="PANTHER" id="PTHR11835">
    <property type="entry name" value="DECARBOXYLATING DEHYDROGENASES-ISOCITRATE, ISOPROPYLMALATE, TARTRATE"/>
    <property type="match status" value="1"/>
</dbReference>
<evidence type="ECO:0000256" key="2">
    <source>
        <dbReference type="ARBA" id="ARBA00023002"/>
    </source>
</evidence>
<dbReference type="PANTHER" id="PTHR11835:SF34">
    <property type="entry name" value="ISOCITRATE DEHYDROGENASE [NAD] SUBUNIT ALPHA, MITOCHONDRIAL"/>
    <property type="match status" value="1"/>
</dbReference>
<evidence type="ECO:0000313" key="5">
    <source>
        <dbReference type="Proteomes" id="UP000482578"/>
    </source>
</evidence>
<dbReference type="RefSeq" id="WP_163318020.1">
    <property type="nucleotide sequence ID" value="NZ_JAAGAA010000025.1"/>
</dbReference>
<sequence>MKLCVIGGDGIGPEVVDAALAALRVLLPQLEVHRAEAGWQTFIERGVALPEATLACARACGAVLFGAVGSPAYKVAGYRSPIVELRRSLACYANIRPTTAPIGSAWAVDLVVVRENTEDLYIGEETSDGEVATALRRISRAASTRVGEVACQLAASRARRKLTIVHKANILPLSDGLFRDSVREVAAGYAGLEVEEMLVDTAAYRLAAAPESFDVLVAPNLYGDILSDLAAAFGGGLGVAPSLSVGEGCAIAEPVHGSAPDLAGRGIANPQAALMSVALLLERVWQRPDLARQLTAALADTLASGVRTPDLGGQATTAEFTRALCARLQASSSP</sequence>
<dbReference type="SMART" id="SM01329">
    <property type="entry name" value="Iso_dh"/>
    <property type="match status" value="1"/>
</dbReference>
<feature type="domain" description="Isopropylmalate dehydrogenase-like" evidence="3">
    <location>
        <begin position="2"/>
        <end position="324"/>
    </location>
</feature>
<name>A0A6B2KWD5_9NEIS</name>
<dbReference type="Proteomes" id="UP000482578">
    <property type="component" value="Unassembled WGS sequence"/>
</dbReference>
<dbReference type="InterPro" id="IPR024084">
    <property type="entry name" value="IsoPropMal-DH-like_dom"/>
</dbReference>
<dbReference type="GO" id="GO:0006102">
    <property type="term" value="P:isocitrate metabolic process"/>
    <property type="evidence" value="ECO:0007669"/>
    <property type="project" value="TreeGrafter"/>
</dbReference>
<dbReference type="EMBL" id="JAAGAA010000025">
    <property type="protein sequence ID" value="NDV14369.1"/>
    <property type="molecule type" value="Genomic_DNA"/>
</dbReference>
<evidence type="ECO:0000259" key="3">
    <source>
        <dbReference type="SMART" id="SM01329"/>
    </source>
</evidence>
<organism evidence="4 5">
    <name type="scientific">Crenobacter caeni</name>
    <dbReference type="NCBI Taxonomy" id="2705474"/>
    <lineage>
        <taxon>Bacteria</taxon>
        <taxon>Pseudomonadati</taxon>
        <taxon>Pseudomonadota</taxon>
        <taxon>Betaproteobacteria</taxon>
        <taxon>Neisseriales</taxon>
        <taxon>Neisseriaceae</taxon>
        <taxon>Crenobacter</taxon>
    </lineage>
</organism>
<evidence type="ECO:0000256" key="1">
    <source>
        <dbReference type="ARBA" id="ARBA00007769"/>
    </source>
</evidence>
<dbReference type="GO" id="GO:0051287">
    <property type="term" value="F:NAD binding"/>
    <property type="evidence" value="ECO:0007669"/>
    <property type="project" value="InterPro"/>
</dbReference>
<keyword evidence="5" id="KW-1185">Reference proteome</keyword>
<reference evidence="4 5" key="1">
    <citation type="submission" date="2020-02" db="EMBL/GenBank/DDBJ databases">
        <authorList>
            <person name="Yang Z."/>
        </authorList>
    </citation>
    <scope>NUCLEOTIDE SEQUENCE [LARGE SCALE GENOMIC DNA]</scope>
    <source>
        <strain evidence="4 5">HX-7-9</strain>
    </source>
</reference>
<proteinExistence type="inferred from homology"/>
<comment type="similarity">
    <text evidence="1">Belongs to the isocitrate and isopropylmalate dehydrogenases family.</text>
</comment>
<dbReference type="AlphaFoldDB" id="A0A6B2KWD5"/>
<dbReference type="Gene3D" id="3.40.718.10">
    <property type="entry name" value="Isopropylmalate Dehydrogenase"/>
    <property type="match status" value="1"/>
</dbReference>